<keyword evidence="1" id="KW-0732">Signal</keyword>
<proteinExistence type="predicted"/>
<name>A0A2T3KMQ1_9GAMM</name>
<dbReference type="AlphaFoldDB" id="A0A2T3KMQ1"/>
<feature type="chain" id="PRO_5015772178" description="Alpha/beta hydrolase" evidence="1">
    <location>
        <begin position="25"/>
        <end position="303"/>
    </location>
</feature>
<protein>
    <recommendedName>
        <fullName evidence="4">Alpha/beta hydrolase</fullName>
    </recommendedName>
</protein>
<dbReference type="EMBL" id="PYNF01000002">
    <property type="protein sequence ID" value="PSV01076.1"/>
    <property type="molecule type" value="Genomic_DNA"/>
</dbReference>
<evidence type="ECO:0000256" key="1">
    <source>
        <dbReference type="SAM" id="SignalP"/>
    </source>
</evidence>
<reference evidence="2 3" key="1">
    <citation type="submission" date="2018-01" db="EMBL/GenBank/DDBJ databases">
        <title>Whole genome sequencing of Histamine producing bacteria.</title>
        <authorList>
            <person name="Butler K."/>
        </authorList>
    </citation>
    <scope>NUCLEOTIDE SEQUENCE [LARGE SCALE GENOMIC DNA]</scope>
    <source>
        <strain evidence="2 3">FS-7.2</strain>
    </source>
</reference>
<dbReference type="RefSeq" id="WP_107288804.1">
    <property type="nucleotide sequence ID" value="NZ_PYNF01000002.1"/>
</dbReference>
<accession>A0A2T3KMQ1</accession>
<sequence>MTIKNLFQVAIPVIFLASAMPVSAETGVKIGDTAKAVLKHVKIGNRNFDVTSYLRRPVGKYTDKDIYPSYDYFVLWHGEDQNSYEFLNVTGLGEVQTSDRRGAVFLGADMTDLNSSKDAVTYGRVINMLQGRLQEKYPQRKTMYVAYDLGVADAYHSACGLSIGNVTLSSGGLFESESCSPKNMKVMYTFNDGDNIYPVDKDVAFVGDDAYSLKDRIDANSTESKLSSLLQCNTRDATIFKAYGNIRRSYLCSNGNSLDVIEYHSSDHQWNGYKVATDGEFNQFGSPNDVKVTNWMMDIFSMS</sequence>
<organism evidence="2 3">
    <name type="scientific">Photobacterium kishitanii</name>
    <dbReference type="NCBI Taxonomy" id="318456"/>
    <lineage>
        <taxon>Bacteria</taxon>
        <taxon>Pseudomonadati</taxon>
        <taxon>Pseudomonadota</taxon>
        <taxon>Gammaproteobacteria</taxon>
        <taxon>Vibrionales</taxon>
        <taxon>Vibrionaceae</taxon>
        <taxon>Photobacterium</taxon>
    </lineage>
</organism>
<gene>
    <name evidence="2" type="ORF">C9J27_03395</name>
</gene>
<dbReference type="Proteomes" id="UP000241426">
    <property type="component" value="Unassembled WGS sequence"/>
</dbReference>
<feature type="signal peptide" evidence="1">
    <location>
        <begin position="1"/>
        <end position="24"/>
    </location>
</feature>
<comment type="caution">
    <text evidence="2">The sequence shown here is derived from an EMBL/GenBank/DDBJ whole genome shotgun (WGS) entry which is preliminary data.</text>
</comment>
<evidence type="ECO:0000313" key="2">
    <source>
        <dbReference type="EMBL" id="PSV01076.1"/>
    </source>
</evidence>
<evidence type="ECO:0000313" key="3">
    <source>
        <dbReference type="Proteomes" id="UP000241426"/>
    </source>
</evidence>
<evidence type="ECO:0008006" key="4">
    <source>
        <dbReference type="Google" id="ProtNLM"/>
    </source>
</evidence>